<keyword evidence="5" id="KW-0614">Plasmid</keyword>
<accession>A0ABM8A673</accession>
<dbReference type="PANTHER" id="PTHR15462:SF8">
    <property type="entry name" value="SERINE PROTEASE"/>
    <property type="match status" value="1"/>
</dbReference>
<geneLocation type="plasmid" evidence="5 6">
    <name>SNP1</name>
</geneLocation>
<evidence type="ECO:0000256" key="3">
    <source>
        <dbReference type="SAM" id="SignalP"/>
    </source>
</evidence>
<dbReference type="InterPro" id="IPR009003">
    <property type="entry name" value="Peptidase_S1_PA"/>
</dbReference>
<dbReference type="InterPro" id="IPR043504">
    <property type="entry name" value="Peptidase_S1_PA_chymotrypsin"/>
</dbReference>
<dbReference type="PANTHER" id="PTHR15462">
    <property type="entry name" value="SERINE PROTEASE"/>
    <property type="match status" value="1"/>
</dbReference>
<reference evidence="5" key="1">
    <citation type="submission" date="2022-06" db="EMBL/GenBank/DDBJ databases">
        <title>Complete genome sequence of Streptomyces nigrescens HEK616.</title>
        <authorList>
            <person name="Asamizu S."/>
            <person name="Onaka H."/>
        </authorList>
    </citation>
    <scope>NUCLEOTIDE SEQUENCE</scope>
    <source>
        <strain evidence="5">HEK616</strain>
        <plasmid evidence="5">SNP1</plasmid>
    </source>
</reference>
<protein>
    <submittedName>
        <fullName evidence="5">Peptidase</fullName>
    </submittedName>
</protein>
<evidence type="ECO:0000256" key="1">
    <source>
        <dbReference type="ARBA" id="ARBA00022729"/>
    </source>
</evidence>
<gene>
    <name evidence="5" type="ORF">HEK616_76930</name>
</gene>
<evidence type="ECO:0000313" key="6">
    <source>
        <dbReference type="Proteomes" id="UP001059597"/>
    </source>
</evidence>
<name>A0ABM8A673_STRNI</name>
<proteinExistence type="predicted"/>
<dbReference type="SUPFAM" id="SSF50494">
    <property type="entry name" value="Trypsin-like serine proteases"/>
    <property type="match status" value="1"/>
</dbReference>
<feature type="region of interest" description="Disordered" evidence="2">
    <location>
        <begin position="39"/>
        <end position="105"/>
    </location>
</feature>
<dbReference type="InterPro" id="IPR001254">
    <property type="entry name" value="Trypsin_dom"/>
</dbReference>
<organism evidence="5 6">
    <name type="scientific">Streptomyces nigrescens</name>
    <dbReference type="NCBI Taxonomy" id="1920"/>
    <lineage>
        <taxon>Bacteria</taxon>
        <taxon>Bacillati</taxon>
        <taxon>Actinomycetota</taxon>
        <taxon>Actinomycetes</taxon>
        <taxon>Kitasatosporales</taxon>
        <taxon>Streptomycetaceae</taxon>
        <taxon>Streptomyces</taxon>
    </lineage>
</organism>
<feature type="domain" description="Peptidase S1" evidence="4">
    <location>
        <begin position="149"/>
        <end position="356"/>
    </location>
</feature>
<evidence type="ECO:0000313" key="5">
    <source>
        <dbReference type="EMBL" id="BDM74206.1"/>
    </source>
</evidence>
<dbReference type="Gene3D" id="2.40.10.10">
    <property type="entry name" value="Trypsin-like serine proteases"/>
    <property type="match status" value="2"/>
</dbReference>
<feature type="region of interest" description="Disordered" evidence="2">
    <location>
        <begin position="126"/>
        <end position="146"/>
    </location>
</feature>
<dbReference type="Pfam" id="PF00089">
    <property type="entry name" value="Trypsin"/>
    <property type="match status" value="1"/>
</dbReference>
<dbReference type="EMBL" id="AP026074">
    <property type="protein sequence ID" value="BDM74206.1"/>
    <property type="molecule type" value="Genomic_DNA"/>
</dbReference>
<keyword evidence="6" id="KW-1185">Reference proteome</keyword>
<feature type="signal peptide" evidence="3">
    <location>
        <begin position="1"/>
        <end position="27"/>
    </location>
</feature>
<sequence>MQFRHTAMAITATAALGLSALAGTAYANNHSPALPAMTTSTLSRSAHSGSQPQSGLPASSVKEQRSAPGSAEKFWTPERVKRALANPVGPERRGATPMSRPGKQPNLPDVALSANAVPPQRFLASAPGEARINGAQGQEVTRSLRAPEPKKWPWAATGVLLFETGNGRYGQCTASVITHSNKSSLWTAAHCLYDWAKKRWHKNFAFAPGFAKTAPYGYWDVKRVVVPSVYISKGDFRYSDMGGAVLQPRKGRSIQNTVGAYGYEFRSNSPENDNVASLGYPADGYRRPDSFYSGGAYMRYCYGNTVDASNGNPLDQRLEMDCEMGHGASGGPMVKNLTHGARIVGVNSHRNGDSHGRWVDNHLYSSEHGAYAVSVYKSL</sequence>
<dbReference type="Proteomes" id="UP001059597">
    <property type="component" value="Plasmid SNP1"/>
</dbReference>
<feature type="compositionally biased region" description="Polar residues" evidence="2">
    <location>
        <begin position="39"/>
        <end position="57"/>
    </location>
</feature>
<evidence type="ECO:0000256" key="2">
    <source>
        <dbReference type="SAM" id="MobiDB-lite"/>
    </source>
</evidence>
<evidence type="ECO:0000259" key="4">
    <source>
        <dbReference type="Pfam" id="PF00089"/>
    </source>
</evidence>
<dbReference type="InterPro" id="IPR050966">
    <property type="entry name" value="Glutamyl_endopeptidase"/>
</dbReference>
<feature type="chain" id="PRO_5045586558" evidence="3">
    <location>
        <begin position="28"/>
        <end position="379"/>
    </location>
</feature>
<keyword evidence="1 3" id="KW-0732">Signal</keyword>